<evidence type="ECO:0000259" key="4">
    <source>
        <dbReference type="PROSITE" id="PS50995"/>
    </source>
</evidence>
<dbReference type="EMBL" id="QXIU01000173">
    <property type="protein sequence ID" value="RIE09352.1"/>
    <property type="molecule type" value="Genomic_DNA"/>
</dbReference>
<gene>
    <name evidence="5" type="ORF">SMC5_07130</name>
</gene>
<dbReference type="GO" id="GO:0003677">
    <property type="term" value="F:DNA binding"/>
    <property type="evidence" value="ECO:0007669"/>
    <property type="project" value="UniProtKB-KW"/>
</dbReference>
<evidence type="ECO:0000313" key="5">
    <source>
        <dbReference type="EMBL" id="RIE09352.1"/>
    </source>
</evidence>
<dbReference type="OrthoDB" id="5148120at2"/>
<dbReference type="SMART" id="SM00347">
    <property type="entry name" value="HTH_MARR"/>
    <property type="match status" value="1"/>
</dbReference>
<dbReference type="InterPro" id="IPR039422">
    <property type="entry name" value="MarR/SlyA-like"/>
</dbReference>
<sequence>MKNITNSKRMELVLARLRSYWETEDPRRVGGLTASQLSLLLSLSEHPGCRVQDTAQRLDLTAPTISIGVRRLENMGLVQRGADPDDQRAVCLYLSPQGRKIASKARSLRAAKLDTMLSTLTVNEQESLLGMLEKVVPNTD</sequence>
<evidence type="ECO:0000256" key="2">
    <source>
        <dbReference type="ARBA" id="ARBA00023125"/>
    </source>
</evidence>
<dbReference type="AlphaFoldDB" id="A0A398D2J8"/>
<dbReference type="Pfam" id="PF01047">
    <property type="entry name" value="MarR"/>
    <property type="match status" value="1"/>
</dbReference>
<dbReference type="SUPFAM" id="SSF46785">
    <property type="entry name" value="Winged helix' DNA-binding domain"/>
    <property type="match status" value="1"/>
</dbReference>
<dbReference type="InterPro" id="IPR036390">
    <property type="entry name" value="WH_DNA-bd_sf"/>
</dbReference>
<dbReference type="GO" id="GO:0006950">
    <property type="term" value="P:response to stress"/>
    <property type="evidence" value="ECO:0007669"/>
    <property type="project" value="TreeGrafter"/>
</dbReference>
<keyword evidence="1" id="KW-0805">Transcription regulation</keyword>
<dbReference type="PROSITE" id="PS01117">
    <property type="entry name" value="HTH_MARR_1"/>
    <property type="match status" value="1"/>
</dbReference>
<dbReference type="PRINTS" id="PR00598">
    <property type="entry name" value="HTHMARR"/>
</dbReference>
<dbReference type="RefSeq" id="WP_119120156.1">
    <property type="nucleotide sequence ID" value="NZ_QXIU01000173.1"/>
</dbReference>
<evidence type="ECO:0000256" key="3">
    <source>
        <dbReference type="ARBA" id="ARBA00023163"/>
    </source>
</evidence>
<name>A0A398D2J8_9BACT</name>
<proteinExistence type="predicted"/>
<reference evidence="5 6" key="1">
    <citation type="submission" date="2018-09" db="EMBL/GenBank/DDBJ databases">
        <title>Discovery and Ecogenomic Context for Candidatus Cryosericales, a Global Caldiserica Order Active in Thawing Permafrost.</title>
        <authorList>
            <person name="Martinez M.A."/>
            <person name="Woodcroft B.J."/>
            <person name="Ignacio Espinoza J.C."/>
            <person name="Zayed A."/>
            <person name="Singleton C.M."/>
            <person name="Boyd J."/>
            <person name="Li Y.-F."/>
            <person name="Purvine S."/>
            <person name="Maughan H."/>
            <person name="Hodgkins S.B."/>
            <person name="Anderson D."/>
            <person name="Sederholm M."/>
            <person name="Temperton B."/>
            <person name="Saleska S.R."/>
            <person name="Tyson G.W."/>
            <person name="Rich V.I."/>
        </authorList>
    </citation>
    <scope>NUCLEOTIDE SEQUENCE [LARGE SCALE GENOMIC DNA]</scope>
    <source>
        <strain evidence="5 6">SMC5</strain>
    </source>
</reference>
<evidence type="ECO:0000256" key="1">
    <source>
        <dbReference type="ARBA" id="ARBA00023015"/>
    </source>
</evidence>
<dbReference type="PROSITE" id="PS50995">
    <property type="entry name" value="HTH_MARR_2"/>
    <property type="match status" value="1"/>
</dbReference>
<dbReference type="GO" id="GO:0003700">
    <property type="term" value="F:DNA-binding transcription factor activity"/>
    <property type="evidence" value="ECO:0007669"/>
    <property type="project" value="InterPro"/>
</dbReference>
<organism evidence="5 6">
    <name type="scientific">Candidatus Cryosericum odellii</name>
    <dbReference type="NCBI Taxonomy" id="2290917"/>
    <lineage>
        <taxon>Bacteria</taxon>
        <taxon>Pseudomonadati</taxon>
        <taxon>Caldisericota/Cryosericota group</taxon>
        <taxon>Candidatus Cryosericota</taxon>
        <taxon>Candidatus Cryosericia</taxon>
        <taxon>Candidatus Cryosericales</taxon>
        <taxon>Candidatus Cryosericaceae</taxon>
        <taxon>Candidatus Cryosericum</taxon>
    </lineage>
</organism>
<comment type="caution">
    <text evidence="5">The sequence shown here is derived from an EMBL/GenBank/DDBJ whole genome shotgun (WGS) entry which is preliminary data.</text>
</comment>
<dbReference type="PANTHER" id="PTHR33164">
    <property type="entry name" value="TRANSCRIPTIONAL REGULATOR, MARR FAMILY"/>
    <property type="match status" value="1"/>
</dbReference>
<dbReference type="Gene3D" id="1.10.10.10">
    <property type="entry name" value="Winged helix-like DNA-binding domain superfamily/Winged helix DNA-binding domain"/>
    <property type="match status" value="1"/>
</dbReference>
<evidence type="ECO:0000313" key="6">
    <source>
        <dbReference type="Proteomes" id="UP000266489"/>
    </source>
</evidence>
<feature type="domain" description="HTH marR-type" evidence="4">
    <location>
        <begin position="1"/>
        <end position="137"/>
    </location>
</feature>
<protein>
    <submittedName>
        <fullName evidence="5">MarR family transcriptional regulator</fullName>
    </submittedName>
</protein>
<dbReference type="Proteomes" id="UP000266489">
    <property type="component" value="Unassembled WGS sequence"/>
</dbReference>
<dbReference type="InterPro" id="IPR036388">
    <property type="entry name" value="WH-like_DNA-bd_sf"/>
</dbReference>
<dbReference type="PANTHER" id="PTHR33164:SF43">
    <property type="entry name" value="HTH-TYPE TRANSCRIPTIONAL REPRESSOR YETL"/>
    <property type="match status" value="1"/>
</dbReference>
<accession>A0A398D2J8</accession>
<dbReference type="InterPro" id="IPR023187">
    <property type="entry name" value="Tscrpt_reg_MarR-type_CS"/>
</dbReference>
<keyword evidence="2" id="KW-0238">DNA-binding</keyword>
<keyword evidence="3" id="KW-0804">Transcription</keyword>
<dbReference type="InterPro" id="IPR000835">
    <property type="entry name" value="HTH_MarR-typ"/>
</dbReference>